<evidence type="ECO:0000256" key="16">
    <source>
        <dbReference type="PIRSR" id="PIRSR006769-3"/>
    </source>
</evidence>
<dbReference type="InterPro" id="IPR002734">
    <property type="entry name" value="RibDG_C"/>
</dbReference>
<dbReference type="InterPro" id="IPR024072">
    <property type="entry name" value="DHFR-like_dom_sf"/>
</dbReference>
<keyword evidence="12" id="KW-0511">Multifunctional enzyme</keyword>
<dbReference type="EMBL" id="JPKR02000004">
    <property type="protein sequence ID" value="KGD75168.1"/>
    <property type="molecule type" value="Genomic_DNA"/>
</dbReference>
<dbReference type="CDD" id="cd01284">
    <property type="entry name" value="Riboflavin_deaminase-reductase"/>
    <property type="match status" value="1"/>
</dbReference>
<comment type="catalytic activity">
    <reaction evidence="13">
        <text>2,5-diamino-6-hydroxy-4-(5-phosphoribosylamino)-pyrimidine + H2O + H(+) = 5-amino-6-(5-phospho-D-ribosylamino)uracil + NH4(+)</text>
        <dbReference type="Rhea" id="RHEA:21868"/>
        <dbReference type="ChEBI" id="CHEBI:15377"/>
        <dbReference type="ChEBI" id="CHEBI:15378"/>
        <dbReference type="ChEBI" id="CHEBI:28938"/>
        <dbReference type="ChEBI" id="CHEBI:58453"/>
        <dbReference type="ChEBI" id="CHEBI:58614"/>
        <dbReference type="EC" id="3.5.4.26"/>
    </reaction>
</comment>
<dbReference type="EC" id="3.5.4.26" evidence="13"/>
<evidence type="ECO:0000256" key="5">
    <source>
        <dbReference type="ARBA" id="ARBA00007417"/>
    </source>
</evidence>
<dbReference type="eggNOG" id="COG0117">
    <property type="taxonomic scope" value="Bacteria"/>
</dbReference>
<dbReference type="UniPathway" id="UPA00275">
    <property type="reaction ID" value="UER00401"/>
</dbReference>
<dbReference type="PROSITE" id="PS51747">
    <property type="entry name" value="CYT_DCMP_DEAMINASES_2"/>
    <property type="match status" value="1"/>
</dbReference>
<keyword evidence="11 13" id="KW-0560">Oxidoreductase</keyword>
<comment type="pathway">
    <text evidence="3 13">Cofactor biosynthesis; riboflavin biosynthesis; 5-amino-6-(D-ribitylamino)uracil from GTP: step 3/4.</text>
</comment>
<dbReference type="Pfam" id="PF01872">
    <property type="entry name" value="RibD_C"/>
    <property type="match status" value="1"/>
</dbReference>
<evidence type="ECO:0000256" key="9">
    <source>
        <dbReference type="ARBA" id="ARBA00022833"/>
    </source>
</evidence>
<protein>
    <recommendedName>
        <fullName evidence="13">Riboflavin biosynthesis protein RibD</fullName>
    </recommendedName>
    <domain>
        <recommendedName>
            <fullName evidence="13">Diaminohydroxyphosphoribosylaminopyrimidine deaminase</fullName>
            <shortName evidence="13">DRAP deaminase</shortName>
            <ecNumber evidence="13">3.5.4.26</ecNumber>
        </recommendedName>
        <alternativeName>
            <fullName evidence="13">Riboflavin-specific deaminase</fullName>
        </alternativeName>
    </domain>
    <domain>
        <recommendedName>
            <fullName evidence="13">5-amino-6-(5-phosphoribosylamino)uracil reductase</fullName>
            <ecNumber evidence="13">1.1.1.193</ecNumber>
        </recommendedName>
        <alternativeName>
            <fullName evidence="13">HTP reductase</fullName>
        </alternativeName>
    </domain>
</protein>
<dbReference type="OrthoDB" id="9800865at2"/>
<feature type="binding site" evidence="15">
    <location>
        <position position="184"/>
    </location>
    <ligand>
        <name>substrate</name>
    </ligand>
</feature>
<dbReference type="NCBIfam" id="NF008052">
    <property type="entry name" value="PRK10786.1"/>
    <property type="match status" value="1"/>
</dbReference>
<keyword evidence="19" id="KW-1185">Reference proteome</keyword>
<dbReference type="Pfam" id="PF00383">
    <property type="entry name" value="dCMP_cyt_deam_1"/>
    <property type="match status" value="1"/>
</dbReference>
<sequence>MSDQQYMARALELARRGRFTTAPNPNVGCVIVREDEIVGEGWHQRAGGPHAEVHALRAAGERAKGATAYVTLEPCSHFGRTPPCCDALIAAGVSRVVAAMQDPNPQVAGRGLNRLQQAGIEVSHGLMQQDAEILNRGFLKRMRTGFPWLQLKLGASLDGRTAMANGESQWITSPESRRDVQRFRAASHAILSTSATVIADDPALTVRSHTLDRDSLSEMGGEENLRQPVRVIIDRQQSLSSHQQLFSQPGETWLMRSELSGEWPENVKQFVVPQHQGATDLVAMMLLLGQQQINSVWTEAGPTLAGALLRAGLVDELIVYMAPKLLGNEARGLCTLPGLSHLTDAPGFSFTDVRRVGNDLRVILRPE</sequence>
<reference evidence="18" key="1">
    <citation type="submission" date="2014-12" db="EMBL/GenBank/DDBJ databases">
        <title>The draft genome of the Tatumella morbirosei type strain, LMG23360T isolated from pineapple rot.</title>
        <authorList>
            <person name="Smits T.H."/>
            <person name="Palmer M."/>
            <person name="Venter S.N."/>
            <person name="Duffy B."/>
            <person name="Steenkamp E.T."/>
            <person name="Chan W.Y."/>
            <person name="Coutinho T.A."/>
            <person name="Coetzee M.P."/>
            <person name="De Maayer P."/>
        </authorList>
    </citation>
    <scope>NUCLEOTIDE SEQUENCE [LARGE SCALE GENOMIC DNA]</scope>
    <source>
        <strain evidence="18">LMG 23360</strain>
    </source>
</reference>
<dbReference type="PANTHER" id="PTHR38011:SF7">
    <property type="entry name" value="2,5-DIAMINO-6-RIBOSYLAMINO-4(3H)-PYRIMIDINONE 5'-PHOSPHATE REDUCTASE"/>
    <property type="match status" value="1"/>
</dbReference>
<dbReference type="GO" id="GO:0008270">
    <property type="term" value="F:zinc ion binding"/>
    <property type="evidence" value="ECO:0007669"/>
    <property type="project" value="InterPro"/>
</dbReference>
<keyword evidence="7 13" id="KW-0479">Metal-binding</keyword>
<accession>A0A095UL47</accession>
<dbReference type="eggNOG" id="COG1985">
    <property type="taxonomic scope" value="Bacteria"/>
</dbReference>
<feature type="binding site" evidence="15">
    <location>
        <position position="207"/>
    </location>
    <ligand>
        <name>substrate</name>
    </ligand>
</feature>
<evidence type="ECO:0000259" key="17">
    <source>
        <dbReference type="PROSITE" id="PS51747"/>
    </source>
</evidence>
<keyword evidence="6 13" id="KW-0686">Riboflavin biosynthesis</keyword>
<dbReference type="SUPFAM" id="SSF53927">
    <property type="entry name" value="Cytidine deaminase-like"/>
    <property type="match status" value="1"/>
</dbReference>
<comment type="similarity">
    <text evidence="5 13">In the C-terminal section; belongs to the HTP reductase family.</text>
</comment>
<comment type="caution">
    <text evidence="18">The sequence shown here is derived from an EMBL/GenBank/DDBJ whole genome shotgun (WGS) entry which is preliminary data.</text>
</comment>
<evidence type="ECO:0000256" key="10">
    <source>
        <dbReference type="ARBA" id="ARBA00022857"/>
    </source>
</evidence>
<dbReference type="FunFam" id="3.40.140.10:FF:000025">
    <property type="entry name" value="Riboflavin biosynthesis protein RibD"/>
    <property type="match status" value="1"/>
</dbReference>
<evidence type="ECO:0000256" key="6">
    <source>
        <dbReference type="ARBA" id="ARBA00022619"/>
    </source>
</evidence>
<dbReference type="Gene3D" id="3.40.140.10">
    <property type="entry name" value="Cytidine Deaminase, domain 2"/>
    <property type="match status" value="1"/>
</dbReference>
<dbReference type="Gene3D" id="3.40.430.10">
    <property type="entry name" value="Dihydrofolate Reductase, subunit A"/>
    <property type="match status" value="1"/>
</dbReference>
<dbReference type="InterPro" id="IPR050765">
    <property type="entry name" value="Riboflavin_Biosynth_HTPR"/>
</dbReference>
<dbReference type="GO" id="GO:0008703">
    <property type="term" value="F:5-amino-6-(5-phosphoribosylamino)uracil reductase activity"/>
    <property type="evidence" value="ECO:0007669"/>
    <property type="project" value="UniProtKB-EC"/>
</dbReference>
<evidence type="ECO:0000256" key="12">
    <source>
        <dbReference type="ARBA" id="ARBA00023268"/>
    </source>
</evidence>
<dbReference type="InterPro" id="IPR016193">
    <property type="entry name" value="Cytidine_deaminase-like"/>
</dbReference>
<evidence type="ECO:0000256" key="11">
    <source>
        <dbReference type="ARBA" id="ARBA00023002"/>
    </source>
</evidence>
<feature type="binding site" evidence="15">
    <location>
        <position position="196"/>
    </location>
    <ligand>
        <name>NADP(+)</name>
        <dbReference type="ChEBI" id="CHEBI:58349"/>
    </ligand>
</feature>
<dbReference type="InterPro" id="IPR002125">
    <property type="entry name" value="CMP_dCMP_dom"/>
</dbReference>
<feature type="binding site" evidence="15">
    <location>
        <begin position="301"/>
        <end position="307"/>
    </location>
    <ligand>
        <name>NADP(+)</name>
        <dbReference type="ChEBI" id="CHEBI:58349"/>
    </ligand>
</feature>
<dbReference type="Proteomes" id="UP000029577">
    <property type="component" value="Unassembled WGS sequence"/>
</dbReference>
<evidence type="ECO:0000313" key="19">
    <source>
        <dbReference type="Proteomes" id="UP000029577"/>
    </source>
</evidence>
<evidence type="ECO:0000256" key="3">
    <source>
        <dbReference type="ARBA" id="ARBA00004910"/>
    </source>
</evidence>
<evidence type="ECO:0000313" key="18">
    <source>
        <dbReference type="EMBL" id="KGD75168.1"/>
    </source>
</evidence>
<keyword evidence="8 13" id="KW-0378">Hydrolase</keyword>
<keyword evidence="10 13" id="KW-0521">NADP</keyword>
<comment type="cofactor">
    <cofactor evidence="13 16">
        <name>Zn(2+)</name>
        <dbReference type="ChEBI" id="CHEBI:29105"/>
    </cofactor>
    <text evidence="13 16">Binds 1 zinc ion.</text>
</comment>
<evidence type="ECO:0000256" key="15">
    <source>
        <dbReference type="PIRSR" id="PIRSR006769-2"/>
    </source>
</evidence>
<feature type="binding site" evidence="16">
    <location>
        <position position="84"/>
    </location>
    <ligand>
        <name>Zn(2+)</name>
        <dbReference type="ChEBI" id="CHEBI:29105"/>
        <note>catalytic</note>
    </ligand>
</feature>
<dbReference type="InterPro" id="IPR004794">
    <property type="entry name" value="Eubact_RibD"/>
</dbReference>
<dbReference type="GO" id="GO:0050661">
    <property type="term" value="F:NADP binding"/>
    <property type="evidence" value="ECO:0007669"/>
    <property type="project" value="InterPro"/>
</dbReference>
<feature type="binding site" evidence="15">
    <location>
        <position position="170"/>
    </location>
    <ligand>
        <name>NADP(+)</name>
        <dbReference type="ChEBI" id="CHEBI:58349"/>
    </ligand>
</feature>
<evidence type="ECO:0000256" key="2">
    <source>
        <dbReference type="ARBA" id="ARBA00004882"/>
    </source>
</evidence>
<feature type="binding site" evidence="15">
    <location>
        <position position="154"/>
    </location>
    <ligand>
        <name>NADP(+)</name>
        <dbReference type="ChEBI" id="CHEBI:58349"/>
    </ligand>
</feature>
<dbReference type="InterPro" id="IPR011549">
    <property type="entry name" value="RibD_C"/>
</dbReference>
<comment type="catalytic activity">
    <reaction evidence="13">
        <text>5-amino-6-(5-phospho-D-ribitylamino)uracil + NADP(+) = 5-amino-6-(5-phospho-D-ribosylamino)uracil + NADPH + H(+)</text>
        <dbReference type="Rhea" id="RHEA:17845"/>
        <dbReference type="ChEBI" id="CHEBI:15378"/>
        <dbReference type="ChEBI" id="CHEBI:57783"/>
        <dbReference type="ChEBI" id="CHEBI:58349"/>
        <dbReference type="ChEBI" id="CHEBI:58421"/>
        <dbReference type="ChEBI" id="CHEBI:58453"/>
        <dbReference type="EC" id="1.1.1.193"/>
    </reaction>
</comment>
<evidence type="ECO:0000256" key="1">
    <source>
        <dbReference type="ARBA" id="ARBA00002151"/>
    </source>
</evidence>
<feature type="binding site" evidence="15">
    <location>
        <position position="299"/>
    </location>
    <ligand>
        <name>substrate</name>
    </ligand>
</feature>
<name>A0A095UL47_9GAMM</name>
<dbReference type="GO" id="GO:0009231">
    <property type="term" value="P:riboflavin biosynthetic process"/>
    <property type="evidence" value="ECO:0007669"/>
    <property type="project" value="UniProtKB-UniPathway"/>
</dbReference>
<dbReference type="SUPFAM" id="SSF53597">
    <property type="entry name" value="Dihydrofolate reductase-like"/>
    <property type="match status" value="1"/>
</dbReference>
<feature type="binding site" evidence="15">
    <location>
        <position position="204"/>
    </location>
    <ligand>
        <name>substrate</name>
    </ligand>
</feature>
<dbReference type="RefSeq" id="WP_038018623.1">
    <property type="nucleotide sequence ID" value="NZ_JPKR02000004.1"/>
</dbReference>
<feature type="binding site" evidence="16">
    <location>
        <position position="75"/>
    </location>
    <ligand>
        <name>Zn(2+)</name>
        <dbReference type="ChEBI" id="CHEBI:29105"/>
        <note>catalytic</note>
    </ligand>
</feature>
<evidence type="ECO:0000256" key="7">
    <source>
        <dbReference type="ARBA" id="ARBA00022723"/>
    </source>
</evidence>
<dbReference type="PIRSF" id="PIRSF006769">
    <property type="entry name" value="RibD"/>
    <property type="match status" value="1"/>
</dbReference>
<feature type="active site" description="Proton donor" evidence="14">
    <location>
        <position position="52"/>
    </location>
</feature>
<proteinExistence type="inferred from homology"/>
<evidence type="ECO:0000256" key="4">
    <source>
        <dbReference type="ARBA" id="ARBA00005259"/>
    </source>
</evidence>
<comment type="function">
    <text evidence="1 13">Converts 2,5-diamino-6-(ribosylamino)-4(3h)-pyrimidinone 5'-phosphate into 5-amino-6-(ribosylamino)-2,4(1h,3h)-pyrimidinedione 5'-phosphate.</text>
</comment>
<gene>
    <name evidence="18" type="primary">ribD</name>
    <name evidence="18" type="ORF">HA49_07930</name>
</gene>
<evidence type="ECO:0000256" key="8">
    <source>
        <dbReference type="ARBA" id="ARBA00022801"/>
    </source>
</evidence>
<evidence type="ECO:0000256" key="13">
    <source>
        <dbReference type="PIRNR" id="PIRNR006769"/>
    </source>
</evidence>
<dbReference type="InterPro" id="IPR016192">
    <property type="entry name" value="APOBEC/CMP_deaminase_Zn-bd"/>
</dbReference>
<dbReference type="STRING" id="642227.HA49_07930"/>
<feature type="binding site" evidence="15">
    <location>
        <position position="168"/>
    </location>
    <ligand>
        <name>substrate</name>
    </ligand>
</feature>
<evidence type="ECO:0000256" key="14">
    <source>
        <dbReference type="PIRSR" id="PIRSR006769-1"/>
    </source>
</evidence>
<comment type="similarity">
    <text evidence="4 13">In the N-terminal section; belongs to the cytidine and deoxycytidylate deaminase family.</text>
</comment>
<keyword evidence="9 13" id="KW-0862">Zinc</keyword>
<feature type="domain" description="CMP/dCMP-type deaminase" evidence="17">
    <location>
        <begin position="1"/>
        <end position="123"/>
    </location>
</feature>
<dbReference type="EC" id="1.1.1.193" evidence="13"/>
<feature type="binding site" evidence="15">
    <location>
        <position position="200"/>
    </location>
    <ligand>
        <name>NADP(+)</name>
        <dbReference type="ChEBI" id="CHEBI:58349"/>
    </ligand>
</feature>
<feature type="binding site" evidence="16">
    <location>
        <position position="50"/>
    </location>
    <ligand>
        <name>Zn(2+)</name>
        <dbReference type="ChEBI" id="CHEBI:29105"/>
        <note>catalytic</note>
    </ligand>
</feature>
<organism evidence="18 19">
    <name type="scientific">Tatumella morbirosei</name>
    <dbReference type="NCBI Taxonomy" id="642227"/>
    <lineage>
        <taxon>Bacteria</taxon>
        <taxon>Pseudomonadati</taxon>
        <taxon>Pseudomonadota</taxon>
        <taxon>Gammaproteobacteria</taxon>
        <taxon>Enterobacterales</taxon>
        <taxon>Erwiniaceae</taxon>
        <taxon>Tatumella</taxon>
    </lineage>
</organism>
<comment type="pathway">
    <text evidence="2 13">Cofactor biosynthesis; riboflavin biosynthesis; 5-amino-6-(D-ribitylamino)uracil from GTP: step 2/4.</text>
</comment>
<dbReference type="AlphaFoldDB" id="A0A095UL47"/>
<dbReference type="GO" id="GO:0008835">
    <property type="term" value="F:diaminohydroxyphosphoribosylaminopyrimidine deaminase activity"/>
    <property type="evidence" value="ECO:0007669"/>
    <property type="project" value="UniProtKB-EC"/>
</dbReference>
<dbReference type="PROSITE" id="PS00903">
    <property type="entry name" value="CYT_DCMP_DEAMINASES_1"/>
    <property type="match status" value="1"/>
</dbReference>
<dbReference type="NCBIfam" id="TIGR00227">
    <property type="entry name" value="ribD_Cterm"/>
    <property type="match status" value="1"/>
</dbReference>
<dbReference type="PANTHER" id="PTHR38011">
    <property type="entry name" value="DIHYDROFOLATE REDUCTASE FAMILY PROTEIN (AFU_ORTHOLOGUE AFUA_8G06820)"/>
    <property type="match status" value="1"/>
</dbReference>
<dbReference type="NCBIfam" id="TIGR00326">
    <property type="entry name" value="eubact_ribD"/>
    <property type="match status" value="1"/>
</dbReference>